<dbReference type="SUPFAM" id="SSF46894">
    <property type="entry name" value="C-terminal effector domain of the bipartite response regulators"/>
    <property type="match status" value="1"/>
</dbReference>
<dbReference type="CDD" id="cd01120">
    <property type="entry name" value="RecA-like_superfamily"/>
    <property type="match status" value="1"/>
</dbReference>
<feature type="domain" description="HTH luxR-type" evidence="4">
    <location>
        <begin position="834"/>
        <end position="899"/>
    </location>
</feature>
<dbReference type="InterPro" id="IPR036388">
    <property type="entry name" value="WH-like_DNA-bd_sf"/>
</dbReference>
<reference evidence="5 6" key="1">
    <citation type="submission" date="2020-12" db="EMBL/GenBank/DDBJ databases">
        <authorList>
            <person name="Shan Y."/>
        </authorList>
    </citation>
    <scope>NUCLEOTIDE SEQUENCE [LARGE SCALE GENOMIC DNA]</scope>
    <source>
        <strain evidence="6">csc3.9</strain>
    </source>
</reference>
<dbReference type="Pfam" id="PF00196">
    <property type="entry name" value="GerE"/>
    <property type="match status" value="1"/>
</dbReference>
<dbReference type="InterPro" id="IPR011990">
    <property type="entry name" value="TPR-like_helical_dom_sf"/>
</dbReference>
<dbReference type="AlphaFoldDB" id="A0A7T4UPQ8"/>
<dbReference type="SMART" id="SM00421">
    <property type="entry name" value="HTH_LUXR"/>
    <property type="match status" value="1"/>
</dbReference>
<gene>
    <name evidence="5" type="ORF">I6N98_16615</name>
</gene>
<dbReference type="GO" id="GO:0006355">
    <property type="term" value="P:regulation of DNA-templated transcription"/>
    <property type="evidence" value="ECO:0007669"/>
    <property type="project" value="InterPro"/>
</dbReference>
<dbReference type="Pfam" id="PF17874">
    <property type="entry name" value="TPR_MalT"/>
    <property type="match status" value="1"/>
</dbReference>
<dbReference type="KEGG" id="snan:I6N98_16615"/>
<dbReference type="PROSITE" id="PS00622">
    <property type="entry name" value="HTH_LUXR_1"/>
    <property type="match status" value="1"/>
</dbReference>
<dbReference type="RefSeq" id="WP_198569442.1">
    <property type="nucleotide sequence ID" value="NZ_CP066167.1"/>
</dbReference>
<dbReference type="EMBL" id="CP066167">
    <property type="protein sequence ID" value="QQD17943.1"/>
    <property type="molecule type" value="Genomic_DNA"/>
</dbReference>
<evidence type="ECO:0000256" key="2">
    <source>
        <dbReference type="ARBA" id="ARBA00023125"/>
    </source>
</evidence>
<keyword evidence="3" id="KW-0804">Transcription</keyword>
<dbReference type="Gene3D" id="1.25.40.10">
    <property type="entry name" value="Tetratricopeptide repeat domain"/>
    <property type="match status" value="1"/>
</dbReference>
<dbReference type="PRINTS" id="PR00038">
    <property type="entry name" value="HTHLUXR"/>
</dbReference>
<evidence type="ECO:0000256" key="3">
    <source>
        <dbReference type="ARBA" id="ARBA00023163"/>
    </source>
</evidence>
<sequence>MPTNKEASEKIFLHKFSSPAMDPLSIPRSGLIEHIAGQPHVRTIIVQAPAGHGKTTLLQQIAQCWQDKGGLTGWVTLDEADNDVTRLAEHLEHLLGILRSQGTRDGSKGRVRSDPYKAAYWVERINSQLPPEGQSIQLFFDDYQNIDDHGVHQIFQEVISHLPDYITVFIASRSIPPIGLSRLVVNQQALILRFEDLKFSPDEARAFFNINSKLNLSDEELETIYQRSEGWPAALQLFRLTLAQNTVRDSLKNLSSYTPYQITEYLASNVLEFQTERVKQFMLYTAPLRRLCASLCNAITGWEDSQSFLLFLERSGLFLSNIDQELYWFKFHGLFSHFLQEQLKSEAPEEWQQIHRRAAQWFFEWELYEDSLYHAIEAKDYEFAVRAMDLWAGEEVANACLQSVARWADKIPIDEIAKCPTLVVKVTWALTFLRRRDKLAPFLELLREGKLDSGEQRFQIDSDIMISVVELVLDNLGTAFTMIADIDTEVSEATDFYAFELSAAANIKAYHAMATGDFAGARNYLTTARNHSQEGKAIFPGGYNVGLSIISCYLQGRVDESLQRSEATLEDERWLVEGSYAAAPAVCTALMSLYEKNRLDQVFDVFQQYRTEIDTGLMLDFVNSAYLAMIRACDAKERFAQSEQLLEYLEDIAIHATWSRLSTICAWEHVRRALVRGDTGQAQAIASRIPTQSTPPKNYLMFSDAIEGARLSQLRLMAYTDKSRNVEQALQSEFSFAVSQHCIPRQIKLKLFSAIYRENKAQHELATQELTGALTMALNHGFYRTIIDEGRAVISLMQRALAEQLPKDTHEFCATLLAESGIETTRSSELGSTGFQPLEPLTSRELQMLSLVARGSSNKVIARDLFISENTVKFHLKNIYSKLGVRTRTQAIRAAMNMGVI</sequence>
<dbReference type="Gene3D" id="1.10.10.10">
    <property type="entry name" value="Winged helix-like DNA-binding domain superfamily/Winged helix DNA-binding domain"/>
    <property type="match status" value="1"/>
</dbReference>
<dbReference type="InterPro" id="IPR016032">
    <property type="entry name" value="Sig_transdc_resp-reg_C-effctor"/>
</dbReference>
<accession>A0A7T4UPQ8</accession>
<evidence type="ECO:0000313" key="6">
    <source>
        <dbReference type="Proteomes" id="UP000596063"/>
    </source>
</evidence>
<dbReference type="PROSITE" id="PS50043">
    <property type="entry name" value="HTH_LUXR_2"/>
    <property type="match status" value="1"/>
</dbReference>
<dbReference type="InterPro" id="IPR041617">
    <property type="entry name" value="TPR_MalT"/>
</dbReference>
<dbReference type="PANTHER" id="PTHR44688">
    <property type="entry name" value="DNA-BINDING TRANSCRIPTIONAL ACTIVATOR DEVR_DOSR"/>
    <property type="match status" value="1"/>
</dbReference>
<dbReference type="PANTHER" id="PTHR44688:SF16">
    <property type="entry name" value="DNA-BINDING TRANSCRIPTIONAL ACTIVATOR DEVR_DOSR"/>
    <property type="match status" value="1"/>
</dbReference>
<dbReference type="Gene3D" id="3.40.50.300">
    <property type="entry name" value="P-loop containing nucleotide triphosphate hydrolases"/>
    <property type="match status" value="1"/>
</dbReference>
<evidence type="ECO:0000259" key="4">
    <source>
        <dbReference type="PROSITE" id="PS50043"/>
    </source>
</evidence>
<proteinExistence type="predicted"/>
<dbReference type="InterPro" id="IPR000792">
    <property type="entry name" value="Tscrpt_reg_LuxR_C"/>
</dbReference>
<keyword evidence="1" id="KW-0805">Transcription regulation</keyword>
<organism evidence="5 6">
    <name type="scientific">Spongiibacter nanhainus</name>
    <dbReference type="NCBI Taxonomy" id="2794344"/>
    <lineage>
        <taxon>Bacteria</taxon>
        <taxon>Pseudomonadati</taxon>
        <taxon>Pseudomonadota</taxon>
        <taxon>Gammaproteobacteria</taxon>
        <taxon>Cellvibrionales</taxon>
        <taxon>Spongiibacteraceae</taxon>
        <taxon>Spongiibacter</taxon>
    </lineage>
</organism>
<name>A0A7T4UPQ8_9GAMM</name>
<keyword evidence="2" id="KW-0238">DNA-binding</keyword>
<dbReference type="CDD" id="cd06170">
    <property type="entry name" value="LuxR_C_like"/>
    <property type="match status" value="1"/>
</dbReference>
<keyword evidence="6" id="KW-1185">Reference proteome</keyword>
<evidence type="ECO:0000256" key="1">
    <source>
        <dbReference type="ARBA" id="ARBA00023015"/>
    </source>
</evidence>
<evidence type="ECO:0000313" key="5">
    <source>
        <dbReference type="EMBL" id="QQD17943.1"/>
    </source>
</evidence>
<dbReference type="InterPro" id="IPR027417">
    <property type="entry name" value="P-loop_NTPase"/>
</dbReference>
<dbReference type="InterPro" id="IPR059106">
    <property type="entry name" value="WHD_MalT"/>
</dbReference>
<dbReference type="SUPFAM" id="SSF52540">
    <property type="entry name" value="P-loop containing nucleoside triphosphate hydrolases"/>
    <property type="match status" value="1"/>
</dbReference>
<dbReference type="GO" id="GO:0003677">
    <property type="term" value="F:DNA binding"/>
    <property type="evidence" value="ECO:0007669"/>
    <property type="project" value="UniProtKB-KW"/>
</dbReference>
<dbReference type="Pfam" id="PF25873">
    <property type="entry name" value="WHD_MalT"/>
    <property type="match status" value="1"/>
</dbReference>
<dbReference type="Proteomes" id="UP000596063">
    <property type="component" value="Chromosome"/>
</dbReference>
<protein>
    <recommendedName>
        <fullName evidence="4">HTH luxR-type domain-containing protein</fullName>
    </recommendedName>
</protein>